<comment type="caution">
    <text evidence="9">The sequence shown here is derived from an EMBL/GenBank/DDBJ whole genome shotgun (WGS) entry which is preliminary data.</text>
</comment>
<evidence type="ECO:0000256" key="4">
    <source>
        <dbReference type="ARBA" id="ARBA00022475"/>
    </source>
</evidence>
<feature type="transmembrane region" description="Helical" evidence="8">
    <location>
        <begin position="430"/>
        <end position="448"/>
    </location>
</feature>
<evidence type="ECO:0000313" key="10">
    <source>
        <dbReference type="Proteomes" id="UP000308978"/>
    </source>
</evidence>
<evidence type="ECO:0000256" key="2">
    <source>
        <dbReference type="ARBA" id="ARBA00009261"/>
    </source>
</evidence>
<feature type="transmembrane region" description="Helical" evidence="8">
    <location>
        <begin position="303"/>
        <end position="327"/>
    </location>
</feature>
<feature type="transmembrane region" description="Helical" evidence="8">
    <location>
        <begin position="143"/>
        <end position="164"/>
    </location>
</feature>
<dbReference type="PANTHER" id="PTHR30330:SF3">
    <property type="entry name" value="TRANSCRIPTIONAL REGULATOR, LRP FAMILY"/>
    <property type="match status" value="1"/>
</dbReference>
<evidence type="ECO:0000256" key="5">
    <source>
        <dbReference type="ARBA" id="ARBA00022692"/>
    </source>
</evidence>
<dbReference type="InterPro" id="IPR001463">
    <property type="entry name" value="Na/Ala_symport"/>
</dbReference>
<evidence type="ECO:0000256" key="8">
    <source>
        <dbReference type="RuleBase" id="RU363064"/>
    </source>
</evidence>
<keyword evidence="8" id="KW-0769">Symport</keyword>
<organism evidence="9 10">
    <name type="scientific">Adlercreutzia caecimuris</name>
    <dbReference type="NCBI Taxonomy" id="671266"/>
    <lineage>
        <taxon>Bacteria</taxon>
        <taxon>Bacillati</taxon>
        <taxon>Actinomycetota</taxon>
        <taxon>Coriobacteriia</taxon>
        <taxon>Eggerthellales</taxon>
        <taxon>Eggerthellaceae</taxon>
        <taxon>Adlercreutzia</taxon>
    </lineage>
</organism>
<evidence type="ECO:0000256" key="3">
    <source>
        <dbReference type="ARBA" id="ARBA00022448"/>
    </source>
</evidence>
<dbReference type="Proteomes" id="UP000308978">
    <property type="component" value="Unassembled WGS sequence"/>
</dbReference>
<proteinExistence type="inferred from homology"/>
<dbReference type="Gene3D" id="1.20.1740.10">
    <property type="entry name" value="Amino acid/polyamine transporter I"/>
    <property type="match status" value="1"/>
</dbReference>
<evidence type="ECO:0000256" key="7">
    <source>
        <dbReference type="ARBA" id="ARBA00023136"/>
    </source>
</evidence>
<dbReference type="PANTHER" id="PTHR30330">
    <property type="entry name" value="AGSS FAMILY TRANSPORTER, SODIUM-ALANINE"/>
    <property type="match status" value="1"/>
</dbReference>
<feature type="transmembrane region" description="Helical" evidence="8">
    <location>
        <begin position="90"/>
        <end position="113"/>
    </location>
</feature>
<keyword evidence="6 8" id="KW-1133">Transmembrane helix</keyword>
<keyword evidence="7 8" id="KW-0472">Membrane</keyword>
<accession>A0A4S4G4Q4</accession>
<dbReference type="PRINTS" id="PR00175">
    <property type="entry name" value="NAALASMPORT"/>
</dbReference>
<sequence length="476" mass="49364">MTDILTTIDSIVWGPAMIALLLGTHVYLTFRTGFIQRKLPAAIRRSVRRDPDGKGDISSFGALATALAATIGTGSIVGVATALLAGGPGAIFWMWIAGLFGIATKYVETYAAVKYRVRDRRGQMMGGAMFVWKRAFARPDGTVPWWATLGAVAFAAFAIIATIGTGSAVQAAAISGIVTSSIPAIPAVVVGLVVVVAVAAVIFGGVNSIARVCEWLVPVMAGAYALGCLVIMAMNAPVLGQAVGLILECAFTAKAAFGGAVGSGMIMALQFGCARGLFSNESGLGTAPIVAAAAKTRNPADQALISMTGAFWSTGVICLLTGLVLVSTMIAHPEIGQEILADPSIATGAALASAAFAEIPVFGTPILVLGMCSFAYSTILGWSYYGNRCVAYLFGPKGIKPYQIVYVAVAFFGAIGVGDVVWTISDIGNALMAIPNIIVVLLLSGMIARETRHFVYEGHLDEEYAEPVPVVDKAQL</sequence>
<evidence type="ECO:0000313" key="9">
    <source>
        <dbReference type="EMBL" id="THG37176.1"/>
    </source>
</evidence>
<keyword evidence="5 8" id="KW-0812">Transmembrane</keyword>
<keyword evidence="4 8" id="KW-1003">Cell membrane</keyword>
<dbReference type="EMBL" id="SSTJ01000007">
    <property type="protein sequence ID" value="THG37176.1"/>
    <property type="molecule type" value="Genomic_DNA"/>
</dbReference>
<feature type="transmembrane region" description="Helical" evidence="8">
    <location>
        <begin position="12"/>
        <end position="30"/>
    </location>
</feature>
<protein>
    <submittedName>
        <fullName evidence="9">Sodium:alanine symporter family protein</fullName>
    </submittedName>
</protein>
<feature type="transmembrane region" description="Helical" evidence="8">
    <location>
        <begin position="184"/>
        <end position="203"/>
    </location>
</feature>
<dbReference type="Pfam" id="PF01235">
    <property type="entry name" value="Na_Ala_symp"/>
    <property type="match status" value="1"/>
</dbReference>
<feature type="transmembrane region" description="Helical" evidence="8">
    <location>
        <begin position="404"/>
        <end position="424"/>
    </location>
</feature>
<dbReference type="NCBIfam" id="TIGR00835">
    <property type="entry name" value="agcS"/>
    <property type="match status" value="1"/>
</dbReference>
<dbReference type="GO" id="GO:0005283">
    <property type="term" value="F:amino acid:sodium symporter activity"/>
    <property type="evidence" value="ECO:0007669"/>
    <property type="project" value="InterPro"/>
</dbReference>
<name>A0A4S4G4Q4_9ACTN</name>
<feature type="transmembrane region" description="Helical" evidence="8">
    <location>
        <begin position="215"/>
        <end position="234"/>
    </location>
</feature>
<evidence type="ECO:0000256" key="1">
    <source>
        <dbReference type="ARBA" id="ARBA00004651"/>
    </source>
</evidence>
<comment type="similarity">
    <text evidence="2 8">Belongs to the alanine or glycine:cation symporter (AGCS) (TC 2.A.25) family.</text>
</comment>
<dbReference type="AlphaFoldDB" id="A0A4S4G4Q4"/>
<dbReference type="GO" id="GO:0005886">
    <property type="term" value="C:plasma membrane"/>
    <property type="evidence" value="ECO:0007669"/>
    <property type="project" value="UniProtKB-SubCell"/>
</dbReference>
<reference evidence="9 10" key="1">
    <citation type="submission" date="2019-04" db="EMBL/GenBank/DDBJ databases">
        <title>Microbes associate with the intestines of laboratory mice.</title>
        <authorList>
            <person name="Navarre W."/>
            <person name="Wong E."/>
            <person name="Huang K.C."/>
            <person name="Tropini C."/>
            <person name="Ng K."/>
            <person name="Yu B."/>
        </authorList>
    </citation>
    <scope>NUCLEOTIDE SEQUENCE [LARGE SCALE GENOMIC DNA]</scope>
    <source>
        <strain evidence="9 10">NM80_B27</strain>
    </source>
</reference>
<feature type="transmembrane region" description="Helical" evidence="8">
    <location>
        <begin position="362"/>
        <end position="384"/>
    </location>
</feature>
<comment type="subcellular location">
    <subcellularLocation>
        <location evidence="1 8">Cell membrane</location>
        <topology evidence="1 8">Multi-pass membrane protein</topology>
    </subcellularLocation>
</comment>
<gene>
    <name evidence="9" type="ORF">E5986_06875</name>
</gene>
<dbReference type="RefSeq" id="WP_136434520.1">
    <property type="nucleotide sequence ID" value="NZ_SSTJ01000007.1"/>
</dbReference>
<keyword evidence="3 8" id="KW-0813">Transport</keyword>
<feature type="transmembrane region" description="Helical" evidence="8">
    <location>
        <begin position="57"/>
        <end position="84"/>
    </location>
</feature>
<evidence type="ECO:0000256" key="6">
    <source>
        <dbReference type="ARBA" id="ARBA00022989"/>
    </source>
</evidence>